<accession>A0ABS8G523</accession>
<comment type="caution">
    <text evidence="2">The sequence shown here is derived from an EMBL/GenBank/DDBJ whole genome shotgun (WGS) entry which is preliminary data.</text>
</comment>
<feature type="domain" description="LRAT" evidence="1">
    <location>
        <begin position="101"/>
        <end position="145"/>
    </location>
</feature>
<evidence type="ECO:0000313" key="3">
    <source>
        <dbReference type="Proteomes" id="UP001520878"/>
    </source>
</evidence>
<dbReference type="Pfam" id="PF04970">
    <property type="entry name" value="LRAT"/>
    <property type="match status" value="1"/>
</dbReference>
<evidence type="ECO:0000313" key="2">
    <source>
        <dbReference type="EMBL" id="MCC2615650.1"/>
    </source>
</evidence>
<dbReference type="Gene3D" id="3.90.1720.10">
    <property type="entry name" value="endopeptidase domain like (from Nostoc punctiforme)"/>
    <property type="match status" value="1"/>
</dbReference>
<proteinExistence type="predicted"/>
<name>A0ABS8G523_9ALTE</name>
<keyword evidence="3" id="KW-1185">Reference proteome</keyword>
<dbReference type="Proteomes" id="UP001520878">
    <property type="component" value="Unassembled WGS sequence"/>
</dbReference>
<gene>
    <name evidence="2" type="ORF">LJ739_05300</name>
</gene>
<dbReference type="EMBL" id="JAJEWP010000001">
    <property type="protein sequence ID" value="MCC2615650.1"/>
    <property type="molecule type" value="Genomic_DNA"/>
</dbReference>
<reference evidence="2 3" key="1">
    <citation type="submission" date="2021-10" db="EMBL/GenBank/DDBJ databases">
        <title>Draft genome of Aestuariibacter halophilus JC2043.</title>
        <authorList>
            <person name="Emsley S.A."/>
            <person name="Pfannmuller K.M."/>
            <person name="Ushijima B."/>
            <person name="Saw J.H."/>
            <person name="Videau P."/>
        </authorList>
    </citation>
    <scope>NUCLEOTIDE SEQUENCE [LARGE SCALE GENOMIC DNA]</scope>
    <source>
        <strain evidence="2 3">JC2043</strain>
    </source>
</reference>
<evidence type="ECO:0000259" key="1">
    <source>
        <dbReference type="Pfam" id="PF04970"/>
    </source>
</evidence>
<organism evidence="2 3">
    <name type="scientific">Fluctibacter halophilus</name>
    <dbReference type="NCBI Taxonomy" id="226011"/>
    <lineage>
        <taxon>Bacteria</taxon>
        <taxon>Pseudomonadati</taxon>
        <taxon>Pseudomonadota</taxon>
        <taxon>Gammaproteobacteria</taxon>
        <taxon>Alteromonadales</taxon>
        <taxon>Alteromonadaceae</taxon>
        <taxon>Fluctibacter</taxon>
    </lineage>
</organism>
<dbReference type="RefSeq" id="WP_229157755.1">
    <property type="nucleotide sequence ID" value="NZ_JAJEWP010000001.1"/>
</dbReference>
<dbReference type="InterPro" id="IPR007053">
    <property type="entry name" value="LRAT_dom"/>
</dbReference>
<sequence length="173" mass="19199">MALPLLWLGAGLAAVYAGSRLTEGSERHRAPVDVYPGESGQRVKPVDGAIVCCGIYAAFEHTGVWLDDSIVELKGNGLIRAISPQRFLHDRSGSKIYVACDTHGQPLVANGTAQRASERLYQYSDYDVIKNNCHRFVWQCVSGRNDPVTYFSELNHALGRQFGQPVSWYEQQI</sequence>
<protein>
    <recommendedName>
        <fullName evidence="1">LRAT domain-containing protein</fullName>
    </recommendedName>
</protein>